<dbReference type="InterPro" id="IPR009057">
    <property type="entry name" value="Homeodomain-like_sf"/>
</dbReference>
<dbReference type="SUPFAM" id="SSF48498">
    <property type="entry name" value="Tetracyclin repressor-like, C-terminal domain"/>
    <property type="match status" value="1"/>
</dbReference>
<dbReference type="HOGENOM" id="CLU_069356_28_1_7"/>
<proteinExistence type="predicted"/>
<dbReference type="GO" id="GO:0003677">
    <property type="term" value="F:DNA binding"/>
    <property type="evidence" value="ECO:0007669"/>
    <property type="project" value="UniProtKB-UniRule"/>
</dbReference>
<protein>
    <submittedName>
        <fullName evidence="6">Transcriptional regulator, TetR family</fullName>
    </submittedName>
</protein>
<dbReference type="InterPro" id="IPR001647">
    <property type="entry name" value="HTH_TetR"/>
</dbReference>
<gene>
    <name evidence="6" type="ordered locus">BN4_10019</name>
</gene>
<feature type="DNA-binding region" description="H-T-H motif" evidence="4">
    <location>
        <begin position="26"/>
        <end position="45"/>
    </location>
</feature>
<dbReference type="KEGG" id="dpi:BN4_10019"/>
<organism evidence="6 7">
    <name type="scientific">Pseudodesulfovibrio piezophilus (strain DSM 21447 / JCM 15486 / C1TLV30)</name>
    <name type="common">Desulfovibrio piezophilus</name>
    <dbReference type="NCBI Taxonomy" id="1322246"/>
    <lineage>
        <taxon>Bacteria</taxon>
        <taxon>Pseudomonadati</taxon>
        <taxon>Thermodesulfobacteriota</taxon>
        <taxon>Desulfovibrionia</taxon>
        <taxon>Desulfovibrionales</taxon>
        <taxon>Desulfovibrionaceae</taxon>
    </lineage>
</organism>
<feature type="domain" description="HTH tetR-type" evidence="5">
    <location>
        <begin position="3"/>
        <end position="63"/>
    </location>
</feature>
<evidence type="ECO:0000256" key="4">
    <source>
        <dbReference type="PROSITE-ProRule" id="PRU00335"/>
    </source>
</evidence>
<dbReference type="RefSeq" id="WP_015413314.1">
    <property type="nucleotide sequence ID" value="NC_020409.1"/>
</dbReference>
<evidence type="ECO:0000313" key="6">
    <source>
        <dbReference type="EMBL" id="CCH47259.1"/>
    </source>
</evidence>
<reference evidence="7" key="2">
    <citation type="journal article" date="2013" name="Stand. Genomic Sci.">
        <title>Complete genome sequence of Desulfocapsa sulfexigens, a marine deltaproteobacterium specialized in disproportionating inorganic sulfur compounds.</title>
        <authorList>
            <person name="Finster K.W."/>
            <person name="Kjeldsen K.U."/>
            <person name="Kube M."/>
            <person name="Reinhardt R."/>
            <person name="Mussmann M."/>
            <person name="Amann R."/>
            <person name="Schreiber L."/>
        </authorList>
    </citation>
    <scope>NUCLEOTIDE SEQUENCE [LARGE SCALE GENOMIC DNA]</scope>
    <source>
        <strain evidence="7">DSM 10523 / SB164P1</strain>
    </source>
</reference>
<dbReference type="Pfam" id="PF00440">
    <property type="entry name" value="TetR_N"/>
    <property type="match status" value="1"/>
</dbReference>
<dbReference type="SUPFAM" id="SSF46689">
    <property type="entry name" value="Homeodomain-like"/>
    <property type="match status" value="1"/>
</dbReference>
<keyword evidence="1" id="KW-0805">Transcription regulation</keyword>
<keyword evidence="2 4" id="KW-0238">DNA-binding</keyword>
<evidence type="ECO:0000256" key="3">
    <source>
        <dbReference type="ARBA" id="ARBA00023163"/>
    </source>
</evidence>
<keyword evidence="7" id="KW-1185">Reference proteome</keyword>
<evidence type="ECO:0000256" key="2">
    <source>
        <dbReference type="ARBA" id="ARBA00023125"/>
    </source>
</evidence>
<dbReference type="OrthoDB" id="9793734at2"/>
<dbReference type="InterPro" id="IPR036271">
    <property type="entry name" value="Tet_transcr_reg_TetR-rel_C_sf"/>
</dbReference>
<evidence type="ECO:0000259" key="5">
    <source>
        <dbReference type="PROSITE" id="PS50977"/>
    </source>
</evidence>
<dbReference type="Gene3D" id="1.10.357.10">
    <property type="entry name" value="Tetracycline Repressor, domain 2"/>
    <property type="match status" value="1"/>
</dbReference>
<name>M1WMX6_PSEP2</name>
<dbReference type="PRINTS" id="PR00455">
    <property type="entry name" value="HTHTETR"/>
</dbReference>
<dbReference type="PATRIC" id="fig|879567.3.peg.20"/>
<dbReference type="PANTHER" id="PTHR47506">
    <property type="entry name" value="TRANSCRIPTIONAL REGULATORY PROTEIN"/>
    <property type="match status" value="1"/>
</dbReference>
<reference evidence="6 7" key="1">
    <citation type="journal article" date="2013" name="PLoS ONE">
        <title>The first genomic and proteomic characterization of a deep-sea sulfate reducer: insights into the piezophilic lifestyle of Desulfovibrio piezophilus.</title>
        <authorList>
            <person name="Pradel N."/>
            <person name="Ji B."/>
            <person name="Gimenez G."/>
            <person name="Talla E."/>
            <person name="Lenoble P."/>
            <person name="Garel M."/>
            <person name="Tamburini C."/>
            <person name="Fourquet P."/>
            <person name="Lebrun R."/>
            <person name="Bertin P."/>
            <person name="Denis Y."/>
            <person name="Pophillat M."/>
            <person name="Barbe V."/>
            <person name="Ollivier B."/>
            <person name="Dolla A."/>
        </authorList>
    </citation>
    <scope>NUCLEOTIDE SEQUENCE [LARGE SCALE GENOMIC DNA]</scope>
    <source>
        <strain evidence="7">DSM 10523 / SB164P1</strain>
    </source>
</reference>
<dbReference type="AlphaFoldDB" id="M1WMX6"/>
<dbReference type="STRING" id="1322246.BN4_10019"/>
<dbReference type="EMBL" id="FO203427">
    <property type="protein sequence ID" value="CCH47259.1"/>
    <property type="molecule type" value="Genomic_DNA"/>
</dbReference>
<evidence type="ECO:0000313" key="7">
    <source>
        <dbReference type="Proteomes" id="UP000011724"/>
    </source>
</evidence>
<dbReference type="InterPro" id="IPR011075">
    <property type="entry name" value="TetR_C"/>
</dbReference>
<dbReference type="PROSITE" id="PS50977">
    <property type="entry name" value="HTH_TETR_2"/>
    <property type="match status" value="1"/>
</dbReference>
<keyword evidence="3" id="KW-0804">Transcription</keyword>
<dbReference type="eggNOG" id="COG1309">
    <property type="taxonomic scope" value="Bacteria"/>
</dbReference>
<dbReference type="Pfam" id="PF16925">
    <property type="entry name" value="TetR_C_13"/>
    <property type="match status" value="1"/>
</dbReference>
<dbReference type="BioCyc" id="DPIE1322246:BN4_RS00145-MONOMER"/>
<sequence length="192" mass="22167">MSEKTKQRIIKAGAELIHKQGFNNTGLKDILAAAQVPKGSFYFYFKNKEQFGIEVIDYYKERFRESVLIILSDQSIPPLVRMRHFFQHYHDIMKSNGYKRGCPIGNLTQEMGDLSEAFRFKLKQSLDGMATTIESLLKESIERGDTPKLNTRTTAIFIIEAWHGALIRMKATEDDEPLSIFYSFIFGTILRK</sequence>
<dbReference type="PANTHER" id="PTHR47506:SF6">
    <property type="entry name" value="HTH-TYPE TRANSCRIPTIONAL REPRESSOR NEMR"/>
    <property type="match status" value="1"/>
</dbReference>
<evidence type="ECO:0000256" key="1">
    <source>
        <dbReference type="ARBA" id="ARBA00023015"/>
    </source>
</evidence>
<accession>M1WMX6</accession>
<dbReference type="Proteomes" id="UP000011724">
    <property type="component" value="Chromosome"/>
</dbReference>